<dbReference type="Ensembl" id="ENSMNET00000045595.1">
    <property type="protein sequence ID" value="ENSMNEP00000021345.1"/>
    <property type="gene ID" value="ENSMNEG00000034438.1"/>
</dbReference>
<dbReference type="OMA" id="PREGCED"/>
<dbReference type="AlphaFoldDB" id="A0A2K6CCE8"/>
<evidence type="ECO:0000313" key="3">
    <source>
        <dbReference type="Proteomes" id="UP000233120"/>
    </source>
</evidence>
<accession>A0A2K6CCE8</accession>
<reference evidence="2" key="2">
    <citation type="submission" date="2025-09" db="UniProtKB">
        <authorList>
            <consortium name="Ensembl"/>
        </authorList>
    </citation>
    <scope>IDENTIFICATION</scope>
</reference>
<sequence>MNPARPLLAPPGTSRTCGAPERALNISLPGEEEGFEDFPPRRGDQGHLHTLLRACKGTTCSDIM</sequence>
<organism evidence="2 3">
    <name type="scientific">Macaca nemestrina</name>
    <name type="common">Pig-tailed macaque</name>
    <dbReference type="NCBI Taxonomy" id="9545"/>
    <lineage>
        <taxon>Eukaryota</taxon>
        <taxon>Metazoa</taxon>
        <taxon>Chordata</taxon>
        <taxon>Craniata</taxon>
        <taxon>Vertebrata</taxon>
        <taxon>Euteleostomi</taxon>
        <taxon>Mammalia</taxon>
        <taxon>Eutheria</taxon>
        <taxon>Euarchontoglires</taxon>
        <taxon>Primates</taxon>
        <taxon>Haplorrhini</taxon>
        <taxon>Catarrhini</taxon>
        <taxon>Cercopithecidae</taxon>
        <taxon>Cercopithecinae</taxon>
        <taxon>Macaca</taxon>
    </lineage>
</organism>
<dbReference type="Proteomes" id="UP000233120">
    <property type="component" value="Unassembled WGS sequence"/>
</dbReference>
<protein>
    <submittedName>
        <fullName evidence="2">Uncharacterized protein</fullName>
    </submittedName>
</protein>
<dbReference type="Bgee" id="ENSMNEG00000034438">
    <property type="expression patterns" value="Expressed in temporal lobe and 6 other cell types or tissues"/>
</dbReference>
<name>A0A2K6CCE8_MACNE</name>
<dbReference type="GeneTree" id="ENSGT00910000147502"/>
<feature type="region of interest" description="Disordered" evidence="1">
    <location>
        <begin position="1"/>
        <end position="20"/>
    </location>
</feature>
<keyword evidence="3" id="KW-1185">Reference proteome</keyword>
<proteinExistence type="predicted"/>
<reference evidence="2" key="1">
    <citation type="submission" date="2025-08" db="UniProtKB">
        <authorList>
            <consortium name="Ensembl"/>
        </authorList>
    </citation>
    <scope>IDENTIFICATION</scope>
</reference>
<evidence type="ECO:0000313" key="2">
    <source>
        <dbReference type="Ensembl" id="ENSMNEP00000021345.1"/>
    </source>
</evidence>
<evidence type="ECO:0000256" key="1">
    <source>
        <dbReference type="SAM" id="MobiDB-lite"/>
    </source>
</evidence>